<evidence type="ECO:0000313" key="6">
    <source>
        <dbReference type="Proteomes" id="UP001516023"/>
    </source>
</evidence>
<feature type="region of interest" description="Disordered" evidence="3">
    <location>
        <begin position="251"/>
        <end position="299"/>
    </location>
</feature>
<dbReference type="PANTHER" id="PTHR21683:SF3">
    <property type="entry name" value="CILIA AND FLAGELLA ASSOCIATED PROTEIN 100"/>
    <property type="match status" value="1"/>
</dbReference>
<dbReference type="PANTHER" id="PTHR21683">
    <property type="entry name" value="COILED-COIL DOMAIN-CONTAINING PROTEIN 42 LIKE-2-LIKE-RELATED"/>
    <property type="match status" value="1"/>
</dbReference>
<evidence type="ECO:0000256" key="2">
    <source>
        <dbReference type="SAM" id="Coils"/>
    </source>
</evidence>
<feature type="compositionally biased region" description="Basic and acidic residues" evidence="3">
    <location>
        <begin position="251"/>
        <end position="280"/>
    </location>
</feature>
<keyword evidence="1 2" id="KW-0175">Coiled coil</keyword>
<reference evidence="5 6" key="1">
    <citation type="journal article" date="2020" name="G3 (Bethesda)">
        <title>Improved Reference Genome for Cyclotella cryptica CCMP332, a Model for Cell Wall Morphogenesis, Salinity Adaptation, and Lipid Production in Diatoms (Bacillariophyta).</title>
        <authorList>
            <person name="Roberts W.R."/>
            <person name="Downey K.M."/>
            <person name="Ruck E.C."/>
            <person name="Traller J.C."/>
            <person name="Alverson A.J."/>
        </authorList>
    </citation>
    <scope>NUCLEOTIDE SEQUENCE [LARGE SCALE GENOMIC DNA]</scope>
    <source>
        <strain evidence="5 6">CCMP332</strain>
    </source>
</reference>
<comment type="caution">
    <text evidence="5">The sequence shown here is derived from an EMBL/GenBank/DDBJ whole genome shotgun (WGS) entry which is preliminary data.</text>
</comment>
<evidence type="ECO:0000256" key="3">
    <source>
        <dbReference type="SAM" id="MobiDB-lite"/>
    </source>
</evidence>
<gene>
    <name evidence="5" type="ORF">HJC23_013898</name>
</gene>
<proteinExistence type="predicted"/>
<dbReference type="InterPro" id="IPR025252">
    <property type="entry name" value="DUF4200"/>
</dbReference>
<evidence type="ECO:0000313" key="5">
    <source>
        <dbReference type="EMBL" id="KAL3799443.1"/>
    </source>
</evidence>
<organism evidence="5 6">
    <name type="scientific">Cyclotella cryptica</name>
    <dbReference type="NCBI Taxonomy" id="29204"/>
    <lineage>
        <taxon>Eukaryota</taxon>
        <taxon>Sar</taxon>
        <taxon>Stramenopiles</taxon>
        <taxon>Ochrophyta</taxon>
        <taxon>Bacillariophyta</taxon>
        <taxon>Coscinodiscophyceae</taxon>
        <taxon>Thalassiosirophycidae</taxon>
        <taxon>Stephanodiscales</taxon>
        <taxon>Stephanodiscaceae</taxon>
        <taxon>Cyclotella</taxon>
    </lineage>
</organism>
<feature type="coiled-coil region" evidence="2">
    <location>
        <begin position="109"/>
        <end position="147"/>
    </location>
</feature>
<keyword evidence="6" id="KW-1185">Reference proteome</keyword>
<dbReference type="AlphaFoldDB" id="A0ABD3QG93"/>
<dbReference type="InterPro" id="IPR051147">
    <property type="entry name" value="CFAP_domain-containing"/>
</dbReference>
<name>A0ABD3QG93_9STRA</name>
<feature type="region of interest" description="Disordered" evidence="3">
    <location>
        <begin position="35"/>
        <end position="73"/>
    </location>
</feature>
<accession>A0ABD3QG93</accession>
<evidence type="ECO:0000259" key="4">
    <source>
        <dbReference type="Pfam" id="PF13863"/>
    </source>
</evidence>
<feature type="compositionally biased region" description="Basic and acidic residues" evidence="3">
    <location>
        <begin position="53"/>
        <end position="63"/>
    </location>
</feature>
<feature type="region of interest" description="Disordered" evidence="3">
    <location>
        <begin position="352"/>
        <end position="379"/>
    </location>
</feature>
<dbReference type="EMBL" id="JABMIG020000039">
    <property type="protein sequence ID" value="KAL3799443.1"/>
    <property type="molecule type" value="Genomic_DNA"/>
</dbReference>
<feature type="domain" description="DUF4200" evidence="4">
    <location>
        <begin position="102"/>
        <end position="219"/>
    </location>
</feature>
<dbReference type="Pfam" id="PF13863">
    <property type="entry name" value="DUF4200"/>
    <property type="match status" value="1"/>
</dbReference>
<feature type="coiled-coil region" evidence="2">
    <location>
        <begin position="176"/>
        <end position="203"/>
    </location>
</feature>
<protein>
    <recommendedName>
        <fullName evidence="4">DUF4200 domain-containing protein</fullName>
    </recommendedName>
</protein>
<sequence>MRKSVIENPFRIPHELESNLFELRKDDKPCRITSSIDRNCEKEPMRGTGARSRNLDPKNDTKRTQHSLMDTAKKVTSFETSYKDKGILSRHRPDSRMSINDFVTKRREMLLLNMKVNTQQEQIEKLRQQAKDRENALKAKEDSLDEKIKRFDLFMKEVDDKALNTERMAEGEYAKRAKKEQELKTLKHQLENVQSDIAKYTKTLDELLQFKQVVDSLTPASWFDDCLAEKRKRQQRRRRDRINARKEAFLKQKADAEAAENRSSLSERRAKNAKVADKTRTAGPKILPLPDFEDEPLTSSDEEYPMYFQSPDQLLDRFSDLENENLCYAKEVNEREATLRELKEQIRVTTNKLDSKANKADGFQNAYSTEDNAKSKQHI</sequence>
<evidence type="ECO:0000256" key="1">
    <source>
        <dbReference type="ARBA" id="ARBA00023054"/>
    </source>
</evidence>
<dbReference type="GO" id="GO:0005856">
    <property type="term" value="C:cytoskeleton"/>
    <property type="evidence" value="ECO:0007669"/>
    <property type="project" value="UniProtKB-ARBA"/>
</dbReference>
<dbReference type="Proteomes" id="UP001516023">
    <property type="component" value="Unassembled WGS sequence"/>
</dbReference>